<dbReference type="SUPFAM" id="SSF56796">
    <property type="entry name" value="Dehydroquinate synthase-like"/>
    <property type="match status" value="1"/>
</dbReference>
<keyword evidence="2" id="KW-0560">Oxidoreductase</keyword>
<dbReference type="GO" id="GO:0046872">
    <property type="term" value="F:metal ion binding"/>
    <property type="evidence" value="ECO:0007669"/>
    <property type="project" value="InterPro"/>
</dbReference>
<dbReference type="EMBL" id="CAFBLS010000353">
    <property type="protein sequence ID" value="CAB4887600.1"/>
    <property type="molecule type" value="Genomic_DNA"/>
</dbReference>
<name>A0A6J7F3D8_9ZZZZ</name>
<organism evidence="6">
    <name type="scientific">freshwater metagenome</name>
    <dbReference type="NCBI Taxonomy" id="449393"/>
    <lineage>
        <taxon>unclassified sequences</taxon>
        <taxon>metagenomes</taxon>
        <taxon>ecological metagenomes</taxon>
    </lineage>
</organism>
<comment type="similarity">
    <text evidence="1">Belongs to the iron-containing alcohol dehydrogenase family.</text>
</comment>
<evidence type="ECO:0000256" key="3">
    <source>
        <dbReference type="ARBA" id="ARBA00023027"/>
    </source>
</evidence>
<feature type="domain" description="Alcohol dehydrogenase iron-type/glycerol dehydrogenase GldA" evidence="4">
    <location>
        <begin position="12"/>
        <end position="154"/>
    </location>
</feature>
<sequence>MTTPFVHDVPASRVVFGNGRLADVGAELERLGCSRAMLVSGGPEAQYADRIDVQLGSRIVARFTDVVMHVPVPVARQAIVRASEYEVDVVIALGGGSSTGMAKAVALETGLPILAIPTTYAGSEMTSIWGLTENNRKTTGRDPRVLPRTVIYDPELTLTLPADISAASGMNALAHLVEGLYAPGVSPISAMQAREGVRALAASLPRVVANPDDLEARGDALYGAGLAGWTLGTTGMGVHHKICHVLGGAYNLPHAPMHSAVLPYATAFNGAAAPEAMAAIVSALNDAGLPATDAASGIWDLARAIGSPTCLVDVGFAPESIAEATAVIVAGQPVNPRVVDEHGVAALLAAACAGARPEATA</sequence>
<dbReference type="GO" id="GO:0004022">
    <property type="term" value="F:alcohol dehydrogenase (NAD+) activity"/>
    <property type="evidence" value="ECO:0007669"/>
    <property type="project" value="TreeGrafter"/>
</dbReference>
<protein>
    <submittedName>
        <fullName evidence="6">Unannotated protein</fullName>
    </submittedName>
</protein>
<dbReference type="PANTHER" id="PTHR11496">
    <property type="entry name" value="ALCOHOL DEHYDROGENASE"/>
    <property type="match status" value="1"/>
</dbReference>
<dbReference type="Gene3D" id="1.20.1090.10">
    <property type="entry name" value="Dehydroquinate synthase-like - alpha domain"/>
    <property type="match status" value="1"/>
</dbReference>
<evidence type="ECO:0000256" key="1">
    <source>
        <dbReference type="ARBA" id="ARBA00007358"/>
    </source>
</evidence>
<feature type="domain" description="Fe-containing alcohol dehydrogenase-like C-terminal" evidence="5">
    <location>
        <begin position="166"/>
        <end position="351"/>
    </location>
</feature>
<dbReference type="GO" id="GO:0018506">
    <property type="term" value="F:maleylacetate reductase activity"/>
    <property type="evidence" value="ECO:0007669"/>
    <property type="project" value="InterPro"/>
</dbReference>
<reference evidence="6" key="1">
    <citation type="submission" date="2020-05" db="EMBL/GenBank/DDBJ databases">
        <authorList>
            <person name="Chiriac C."/>
            <person name="Salcher M."/>
            <person name="Ghai R."/>
            <person name="Kavagutti S V."/>
        </authorList>
    </citation>
    <scope>NUCLEOTIDE SEQUENCE</scope>
</reference>
<dbReference type="PANTHER" id="PTHR11496:SF102">
    <property type="entry name" value="ALCOHOL DEHYDROGENASE 4"/>
    <property type="match status" value="1"/>
</dbReference>
<proteinExistence type="inferred from homology"/>
<dbReference type="InterPro" id="IPR034786">
    <property type="entry name" value="MAR"/>
</dbReference>
<dbReference type="AlphaFoldDB" id="A0A6J7F3D8"/>
<dbReference type="InterPro" id="IPR001670">
    <property type="entry name" value="ADH_Fe/GldA"/>
</dbReference>
<dbReference type="Gene3D" id="3.40.50.1970">
    <property type="match status" value="1"/>
</dbReference>
<dbReference type="InterPro" id="IPR039697">
    <property type="entry name" value="Alcohol_dehydrogenase_Fe"/>
</dbReference>
<evidence type="ECO:0000256" key="2">
    <source>
        <dbReference type="ARBA" id="ARBA00023002"/>
    </source>
</evidence>
<evidence type="ECO:0000259" key="4">
    <source>
        <dbReference type="Pfam" id="PF00465"/>
    </source>
</evidence>
<dbReference type="Pfam" id="PF25137">
    <property type="entry name" value="ADH_Fe_C"/>
    <property type="match status" value="1"/>
</dbReference>
<keyword evidence="3" id="KW-0520">NAD</keyword>
<dbReference type="CDD" id="cd08177">
    <property type="entry name" value="MAR"/>
    <property type="match status" value="1"/>
</dbReference>
<evidence type="ECO:0000313" key="6">
    <source>
        <dbReference type="EMBL" id="CAB4887600.1"/>
    </source>
</evidence>
<dbReference type="InterPro" id="IPR056798">
    <property type="entry name" value="ADH_Fe_C"/>
</dbReference>
<dbReference type="Pfam" id="PF00465">
    <property type="entry name" value="Fe-ADH"/>
    <property type="match status" value="1"/>
</dbReference>
<evidence type="ECO:0000259" key="5">
    <source>
        <dbReference type="Pfam" id="PF25137"/>
    </source>
</evidence>
<accession>A0A6J7F3D8</accession>
<gene>
    <name evidence="6" type="ORF">UFOPK3402_02066</name>
</gene>